<sequence>MLHEKKGFGEHKKLTQSMFPSSYQLELLSPGMSGLFKMKRFGPMFNDLALDLLTSL</sequence>
<evidence type="ECO:0000313" key="1">
    <source>
        <dbReference type="EMBL" id="MBX02557.1"/>
    </source>
</evidence>
<protein>
    <submittedName>
        <fullName evidence="1">Uncharacterized protein</fullName>
    </submittedName>
</protein>
<dbReference type="EMBL" id="GGEC01022073">
    <property type="protein sequence ID" value="MBX02557.1"/>
    <property type="molecule type" value="Transcribed_RNA"/>
</dbReference>
<reference evidence="1" key="1">
    <citation type="submission" date="2018-02" db="EMBL/GenBank/DDBJ databases">
        <title>Rhizophora mucronata_Transcriptome.</title>
        <authorList>
            <person name="Meera S.P."/>
            <person name="Sreeshan A."/>
            <person name="Augustine A."/>
        </authorList>
    </citation>
    <scope>NUCLEOTIDE SEQUENCE</scope>
    <source>
        <tissue evidence="1">Leaf</tissue>
    </source>
</reference>
<organism evidence="1">
    <name type="scientific">Rhizophora mucronata</name>
    <name type="common">Asiatic mangrove</name>
    <dbReference type="NCBI Taxonomy" id="61149"/>
    <lineage>
        <taxon>Eukaryota</taxon>
        <taxon>Viridiplantae</taxon>
        <taxon>Streptophyta</taxon>
        <taxon>Embryophyta</taxon>
        <taxon>Tracheophyta</taxon>
        <taxon>Spermatophyta</taxon>
        <taxon>Magnoliopsida</taxon>
        <taxon>eudicotyledons</taxon>
        <taxon>Gunneridae</taxon>
        <taxon>Pentapetalae</taxon>
        <taxon>rosids</taxon>
        <taxon>fabids</taxon>
        <taxon>Malpighiales</taxon>
        <taxon>Rhizophoraceae</taxon>
        <taxon>Rhizophora</taxon>
    </lineage>
</organism>
<accession>A0A2P2KA55</accession>
<name>A0A2P2KA55_RHIMU</name>
<proteinExistence type="predicted"/>
<dbReference type="AlphaFoldDB" id="A0A2P2KA55"/>